<evidence type="ECO:0000256" key="1">
    <source>
        <dbReference type="ARBA" id="ARBA00004173"/>
    </source>
</evidence>
<organism evidence="9 10">
    <name type="scientific">Choanephora cucurbitarum</name>
    <dbReference type="NCBI Taxonomy" id="101091"/>
    <lineage>
        <taxon>Eukaryota</taxon>
        <taxon>Fungi</taxon>
        <taxon>Fungi incertae sedis</taxon>
        <taxon>Mucoromycota</taxon>
        <taxon>Mucoromycotina</taxon>
        <taxon>Mucoromycetes</taxon>
        <taxon>Mucorales</taxon>
        <taxon>Mucorineae</taxon>
        <taxon>Choanephoraceae</taxon>
        <taxon>Choanephoroideae</taxon>
        <taxon>Choanephora</taxon>
    </lineage>
</organism>
<keyword evidence="5" id="KW-0175">Coiled coil</keyword>
<reference evidence="9 10" key="1">
    <citation type="submission" date="2016-03" db="EMBL/GenBank/DDBJ databases">
        <title>Choanephora cucurbitarum.</title>
        <authorList>
            <person name="Min B."/>
            <person name="Park H."/>
            <person name="Park J.-H."/>
            <person name="Shin H.-D."/>
            <person name="Choi I.-G."/>
        </authorList>
    </citation>
    <scope>NUCLEOTIDE SEQUENCE [LARGE SCALE GENOMIC DNA]</scope>
    <source>
        <strain evidence="9 10">KUS-F28377</strain>
    </source>
</reference>
<dbReference type="Proteomes" id="UP000093000">
    <property type="component" value="Unassembled WGS sequence"/>
</dbReference>
<dbReference type="OrthoDB" id="1552at2759"/>
<keyword evidence="7" id="KW-0472">Membrane</keyword>
<keyword evidence="4" id="KW-1133">Transmembrane helix</keyword>
<proteinExistence type="predicted"/>
<feature type="compositionally biased region" description="Basic and acidic residues" evidence="8">
    <location>
        <begin position="82"/>
        <end position="104"/>
    </location>
</feature>
<dbReference type="EMBL" id="LUGH01000297">
    <property type="protein sequence ID" value="OBZ86469.1"/>
    <property type="molecule type" value="Genomic_DNA"/>
</dbReference>
<evidence type="ECO:0000256" key="2">
    <source>
        <dbReference type="ARBA" id="ARBA00004370"/>
    </source>
</evidence>
<sequence length="112" mass="12895">MKNENTLSMNNQKNETRSDHKEIDMTIQKLNSKLAVQLGEARTALESTRWETIWKGLVGVADTTVAIATVAYFLTHYAEKRAQEQRAEKQNRKKQMQEEARHAGLVDMEVVY</sequence>
<dbReference type="STRING" id="101091.A0A1C7NCH6"/>
<dbReference type="Pfam" id="PF07798">
    <property type="entry name" value="CCDC90-like"/>
    <property type="match status" value="1"/>
</dbReference>
<dbReference type="InParanoid" id="A0A1C7NCH6"/>
<keyword evidence="10" id="KW-1185">Reference proteome</keyword>
<accession>A0A1C7NCH6</accession>
<dbReference type="GO" id="GO:0016020">
    <property type="term" value="C:membrane"/>
    <property type="evidence" value="ECO:0007669"/>
    <property type="project" value="UniProtKB-SubCell"/>
</dbReference>
<keyword evidence="6" id="KW-0496">Mitochondrion</keyword>
<evidence type="ECO:0000256" key="7">
    <source>
        <dbReference type="ARBA" id="ARBA00023136"/>
    </source>
</evidence>
<evidence type="ECO:0000256" key="8">
    <source>
        <dbReference type="SAM" id="MobiDB-lite"/>
    </source>
</evidence>
<evidence type="ECO:0000256" key="6">
    <source>
        <dbReference type="ARBA" id="ARBA00023128"/>
    </source>
</evidence>
<name>A0A1C7NCH6_9FUNG</name>
<evidence type="ECO:0000313" key="10">
    <source>
        <dbReference type="Proteomes" id="UP000093000"/>
    </source>
</evidence>
<feature type="compositionally biased region" description="Polar residues" evidence="8">
    <location>
        <begin position="1"/>
        <end position="13"/>
    </location>
</feature>
<evidence type="ECO:0000313" key="9">
    <source>
        <dbReference type="EMBL" id="OBZ86469.1"/>
    </source>
</evidence>
<evidence type="ECO:0000256" key="5">
    <source>
        <dbReference type="ARBA" id="ARBA00023054"/>
    </source>
</evidence>
<dbReference type="GO" id="GO:0005739">
    <property type="term" value="C:mitochondrion"/>
    <property type="evidence" value="ECO:0007669"/>
    <property type="project" value="UniProtKB-SubCell"/>
</dbReference>
<keyword evidence="3" id="KW-0812">Transmembrane</keyword>
<gene>
    <name evidence="9" type="ORF">A0J61_05486</name>
</gene>
<dbReference type="InterPro" id="IPR024461">
    <property type="entry name" value="CCDC90-like"/>
</dbReference>
<dbReference type="AlphaFoldDB" id="A0A1C7NCH6"/>
<comment type="subcellular location">
    <subcellularLocation>
        <location evidence="2">Membrane</location>
    </subcellularLocation>
    <subcellularLocation>
        <location evidence="1">Mitochondrion</location>
    </subcellularLocation>
</comment>
<protein>
    <submittedName>
        <fullName evidence="9">Uncharacterized protein</fullName>
    </submittedName>
</protein>
<feature type="region of interest" description="Disordered" evidence="8">
    <location>
        <begin position="1"/>
        <end position="22"/>
    </location>
</feature>
<feature type="region of interest" description="Disordered" evidence="8">
    <location>
        <begin position="82"/>
        <end position="112"/>
    </location>
</feature>
<evidence type="ECO:0000256" key="4">
    <source>
        <dbReference type="ARBA" id="ARBA00022989"/>
    </source>
</evidence>
<evidence type="ECO:0000256" key="3">
    <source>
        <dbReference type="ARBA" id="ARBA00022692"/>
    </source>
</evidence>
<comment type="caution">
    <text evidence="9">The sequence shown here is derived from an EMBL/GenBank/DDBJ whole genome shotgun (WGS) entry which is preliminary data.</text>
</comment>